<keyword evidence="1" id="KW-1133">Transmembrane helix</keyword>
<dbReference type="AlphaFoldDB" id="A0A0F9UCE7"/>
<gene>
    <name evidence="2" type="ORF">LCGC14_0547330</name>
</gene>
<accession>A0A0F9UCE7</accession>
<proteinExistence type="predicted"/>
<reference evidence="2" key="1">
    <citation type="journal article" date="2015" name="Nature">
        <title>Complex archaea that bridge the gap between prokaryotes and eukaryotes.</title>
        <authorList>
            <person name="Spang A."/>
            <person name="Saw J.H."/>
            <person name="Jorgensen S.L."/>
            <person name="Zaremba-Niedzwiedzka K."/>
            <person name="Martijn J."/>
            <person name="Lind A.E."/>
            <person name="van Eijk R."/>
            <person name="Schleper C."/>
            <person name="Guy L."/>
            <person name="Ettema T.J."/>
        </authorList>
    </citation>
    <scope>NUCLEOTIDE SEQUENCE</scope>
</reference>
<keyword evidence="1" id="KW-0812">Transmembrane</keyword>
<comment type="caution">
    <text evidence="2">The sequence shown here is derived from an EMBL/GenBank/DDBJ whole genome shotgun (WGS) entry which is preliminary data.</text>
</comment>
<evidence type="ECO:0000313" key="2">
    <source>
        <dbReference type="EMBL" id="KKN58931.1"/>
    </source>
</evidence>
<feature type="transmembrane region" description="Helical" evidence="1">
    <location>
        <begin position="23"/>
        <end position="45"/>
    </location>
</feature>
<dbReference type="EMBL" id="LAZR01000745">
    <property type="protein sequence ID" value="KKN58931.1"/>
    <property type="molecule type" value="Genomic_DNA"/>
</dbReference>
<sequence>MVVSRGVDSLGFGLEVNVEQTCILTLGALIGIIIAIGLFCSAYELGSNLLSKEERNNGLS</sequence>
<keyword evidence="1" id="KW-0472">Membrane</keyword>
<organism evidence="2">
    <name type="scientific">marine sediment metagenome</name>
    <dbReference type="NCBI Taxonomy" id="412755"/>
    <lineage>
        <taxon>unclassified sequences</taxon>
        <taxon>metagenomes</taxon>
        <taxon>ecological metagenomes</taxon>
    </lineage>
</organism>
<evidence type="ECO:0000256" key="1">
    <source>
        <dbReference type="SAM" id="Phobius"/>
    </source>
</evidence>
<name>A0A0F9UCE7_9ZZZZ</name>
<protein>
    <submittedName>
        <fullName evidence="2">Uncharacterized protein</fullName>
    </submittedName>
</protein>